<dbReference type="AlphaFoldDB" id="A0A255EMM2"/>
<keyword evidence="1" id="KW-1133">Transmembrane helix</keyword>
<feature type="transmembrane region" description="Helical" evidence="1">
    <location>
        <begin position="88"/>
        <end position="105"/>
    </location>
</feature>
<feature type="transmembrane region" description="Helical" evidence="1">
    <location>
        <begin position="242"/>
        <end position="263"/>
    </location>
</feature>
<name>A0A255EMM2_9ACTN</name>
<evidence type="ECO:0000256" key="1">
    <source>
        <dbReference type="SAM" id="Phobius"/>
    </source>
</evidence>
<feature type="transmembrane region" description="Helical" evidence="1">
    <location>
        <begin position="347"/>
        <end position="372"/>
    </location>
</feature>
<sequence length="533" mass="54884">MGRSSDFTGTGRLLRLNLRLGRIGLAIWVVAMFVGVWSSVVALAEAYPDQAALDARAALLGNPAAVMMTGPAFAVDDYTLAAATANELSLYVLLAVAIMAILWTVRHTRTEEESGRLEMVRALPVGRYAPATAAMLTLLVATGLVGAATAGALVAAEMPVVDSLAFGLATMLTGMVFAGLTAVVAQLTESARTVSAASLGLLAAAFLVRGVGDVIEPTGSWLSWFSPLAWAQQTRLYVDLRWWPLLVSAGATLLLFGVAAALIRRRDIGAGLRSARSGPARAGAALRTPAGLAEALMRGSFLAVTVGMAFFAVAMGALANEVDTLLESNPELAQWIALTGGDLTADFAGIILGFTLIAPLVVGVSGVLSLNAEESTGRLEGLLVGGRSRTSVLSGWLLTTVVQVVALTLVCGVGVGIGVSAATGTWSWLGELVVASLVYLPALVAAVGVAAALQGASPRLRVIAWVVVGWTAIVLFLGELLQLPDWLAGISPFWHVPAVPGADVTAAPLLVLGGIAVALTAVGLWGFRHRDLG</sequence>
<organism evidence="2 3">
    <name type="scientific">Parenemella sanctibonifatiensis</name>
    <dbReference type="NCBI Taxonomy" id="2016505"/>
    <lineage>
        <taxon>Bacteria</taxon>
        <taxon>Bacillati</taxon>
        <taxon>Actinomycetota</taxon>
        <taxon>Actinomycetes</taxon>
        <taxon>Propionibacteriales</taxon>
        <taxon>Propionibacteriaceae</taxon>
        <taxon>Parenemella</taxon>
    </lineage>
</organism>
<keyword evidence="1" id="KW-0472">Membrane</keyword>
<comment type="caution">
    <text evidence="2">The sequence shown here is derived from an EMBL/GenBank/DDBJ whole genome shotgun (WGS) entry which is preliminary data.</text>
</comment>
<evidence type="ECO:0000313" key="3">
    <source>
        <dbReference type="Proteomes" id="UP000216300"/>
    </source>
</evidence>
<feature type="transmembrane region" description="Helical" evidence="1">
    <location>
        <begin position="462"/>
        <end position="484"/>
    </location>
</feature>
<protein>
    <submittedName>
        <fullName evidence="2">Polyketide antibiotic transporter</fullName>
    </submittedName>
</protein>
<evidence type="ECO:0000313" key="2">
    <source>
        <dbReference type="EMBL" id="OYN92787.1"/>
    </source>
</evidence>
<dbReference type="OrthoDB" id="2014935at2"/>
<feature type="transmembrane region" description="Helical" evidence="1">
    <location>
        <begin position="20"/>
        <end position="44"/>
    </location>
</feature>
<feature type="transmembrane region" description="Helical" evidence="1">
    <location>
        <begin position="504"/>
        <end position="527"/>
    </location>
</feature>
<accession>A0A255EMM2</accession>
<feature type="transmembrane region" description="Helical" evidence="1">
    <location>
        <begin position="393"/>
        <end position="420"/>
    </location>
</feature>
<feature type="transmembrane region" description="Helical" evidence="1">
    <location>
        <begin position="125"/>
        <end position="152"/>
    </location>
</feature>
<dbReference type="Proteomes" id="UP000216300">
    <property type="component" value="Unassembled WGS sequence"/>
</dbReference>
<proteinExistence type="predicted"/>
<feature type="transmembrane region" description="Helical" evidence="1">
    <location>
        <begin position="432"/>
        <end position="453"/>
    </location>
</feature>
<keyword evidence="3" id="KW-1185">Reference proteome</keyword>
<keyword evidence="1" id="KW-0812">Transmembrane</keyword>
<dbReference type="EMBL" id="NMVJ01000001">
    <property type="protein sequence ID" value="OYN92787.1"/>
    <property type="molecule type" value="Genomic_DNA"/>
</dbReference>
<gene>
    <name evidence="2" type="ORF">CGZ91_02160</name>
</gene>
<feature type="transmembrane region" description="Helical" evidence="1">
    <location>
        <begin position="301"/>
        <end position="319"/>
    </location>
</feature>
<feature type="transmembrane region" description="Helical" evidence="1">
    <location>
        <begin position="164"/>
        <end position="187"/>
    </location>
</feature>
<reference evidence="2 3" key="1">
    <citation type="submission" date="2017-07" db="EMBL/GenBank/DDBJ databases">
        <title>Draft whole genome sequences of clinical Proprionibacteriaceae strains.</title>
        <authorList>
            <person name="Bernier A.-M."/>
            <person name="Bernard K."/>
            <person name="Domingo M.-C."/>
        </authorList>
    </citation>
    <scope>NUCLEOTIDE SEQUENCE [LARGE SCALE GENOMIC DNA]</scope>
    <source>
        <strain evidence="2 3">NML 150081</strain>
    </source>
</reference>